<gene>
    <name evidence="1" type="ORF">DNQ45_02610</name>
</gene>
<organism evidence="1 2">
    <name type="scientific">Escherichia coli</name>
    <dbReference type="NCBI Taxonomy" id="562"/>
    <lineage>
        <taxon>Bacteria</taxon>
        <taxon>Pseudomonadati</taxon>
        <taxon>Pseudomonadota</taxon>
        <taxon>Gammaproteobacteria</taxon>
        <taxon>Enterobacterales</taxon>
        <taxon>Enterobacteriaceae</taxon>
        <taxon>Escherichia</taxon>
    </lineage>
</organism>
<sequence length="581" mass="66518">MFIKSLQIANKDGVIRLIKFHAGLNLIVDETPVDEASTESTKTTGNNVGKTTVLMLVDFCLGADAKGIYTDPETKKGEYTLVKNFLIETEVLITLTLVEDLDDPLAKTIVIERNFLSRKKCIRRINGLQKTIEEFEETLTDVLVSGHYGNKPTFSQIISNNIRYKELSVTHTLRTLSSFTRDDEYETLHLFLLGCDFGKGALKQNLLASIRMETTFKNRLESKQTRTAYETSLALLISEINDLDLKKSTFYINPNFENDLNALDDIKYQLSTIGSKLSKLKLRKELIVEAVKDIESGKMEIDTNQLKDLYTEASNNIKNIQVKFESLLSFHNQMVEEKVKFISKELPVITSEISKTQEDLTILLAKEKELVENINKSGSFDELEGLVLELNEKHRKKGEFEAIINQIEKTEKNIEELNAQVDAINNNLFSDDFELEVQSQVNKFNKYFSTVSQELYGEQYALKYDIVTASKTGKKIYKFSSFNTNFSSGKKQGEIVCFDIAYILFADEENIPCFHFLLNDKKELMHGNQLVRIANLVERYKSQIQYVASILKDKLPKELSDEKNFIVKLSQENKLFRIENN</sequence>
<proteinExistence type="predicted"/>
<evidence type="ECO:0000313" key="2">
    <source>
        <dbReference type="Proteomes" id="UP000249482"/>
    </source>
</evidence>
<dbReference type="InterPro" id="IPR018760">
    <property type="entry name" value="DUF2326"/>
</dbReference>
<name>A0A2W6PH62_ECOLX</name>
<accession>A0A2W6PH62</accession>
<reference evidence="1 2" key="1">
    <citation type="submission" date="2018-06" db="EMBL/GenBank/DDBJ databases">
        <title>Draft genome sequence of mcr-1-harboring Escherichia coli isolated from wound infection of a hospitalized patient, in Bolivia.</title>
        <authorList>
            <person name="Munoz M.E."/>
            <person name="Moura Q."/>
            <person name="Ventura P.R.M."/>
            <person name="Bustos L.R."/>
            <person name="Ovando B.G."/>
            <person name="Terrazas D.I.V."/>
            <person name="Yarhui N.B."/>
            <person name="Cerdeira L."/>
            <person name="Lincopan N."/>
        </authorList>
    </citation>
    <scope>NUCLEOTIDE SEQUENCE [LARGE SCALE GENOMIC DNA]</scope>
    <source>
        <strain evidence="1 2">EcMLT</strain>
    </source>
</reference>
<protein>
    <submittedName>
        <fullName evidence="1">DUF2326 domain-containing protein</fullName>
    </submittedName>
</protein>
<dbReference type="RefSeq" id="WP_000470135.1">
    <property type="nucleotide sequence ID" value="NZ_AP024205.1"/>
</dbReference>
<dbReference type="Proteomes" id="UP000249482">
    <property type="component" value="Unassembled WGS sequence"/>
</dbReference>
<comment type="caution">
    <text evidence="1">The sequence shown here is derived from an EMBL/GenBank/DDBJ whole genome shotgun (WGS) entry which is preliminary data.</text>
</comment>
<dbReference type="Pfam" id="PF10088">
    <property type="entry name" value="DUF2326"/>
    <property type="match status" value="1"/>
</dbReference>
<dbReference type="EMBL" id="QKWZ01000044">
    <property type="protein sequence ID" value="PZT67772.1"/>
    <property type="molecule type" value="Genomic_DNA"/>
</dbReference>
<evidence type="ECO:0000313" key="1">
    <source>
        <dbReference type="EMBL" id="PZT67772.1"/>
    </source>
</evidence>
<dbReference type="AlphaFoldDB" id="A0A2W6PH62"/>